<proteinExistence type="predicted"/>
<evidence type="ECO:0000313" key="3">
    <source>
        <dbReference type="Proteomes" id="UP001384579"/>
    </source>
</evidence>
<reference evidence="2 3" key="1">
    <citation type="journal article" date="2020" name="Harmful Algae">
        <title>Molecular and morphological characterization of a novel dihydroanatoxin-a producing Microcoleus species (cyanobacteria) from the Russian River, California, USA.</title>
        <authorList>
            <person name="Conklin K.Y."/>
            <person name="Stancheva R."/>
            <person name="Otten T.G."/>
            <person name="Fadness R."/>
            <person name="Boyer G.L."/>
            <person name="Read B."/>
            <person name="Zhang X."/>
            <person name="Sheath R.G."/>
        </authorList>
    </citation>
    <scope>NUCLEOTIDE SEQUENCE [LARGE SCALE GENOMIC DNA]</scope>
    <source>
        <strain evidence="2 3">PTRS2</strain>
    </source>
</reference>
<organism evidence="2 3">
    <name type="scientific">Microcoleus anatoxicus PTRS2</name>
    <dbReference type="NCBI Taxonomy" id="2705321"/>
    <lineage>
        <taxon>Bacteria</taxon>
        <taxon>Bacillati</taxon>
        <taxon>Cyanobacteriota</taxon>
        <taxon>Cyanophyceae</taxon>
        <taxon>Oscillatoriophycideae</taxon>
        <taxon>Oscillatoriales</taxon>
        <taxon>Microcoleaceae</taxon>
        <taxon>Microcoleus</taxon>
        <taxon>Microcoleus anatoxicus</taxon>
    </lineage>
</organism>
<evidence type="ECO:0000313" key="2">
    <source>
        <dbReference type="EMBL" id="MEK0185826.1"/>
    </source>
</evidence>
<gene>
    <name evidence="2" type="ORF">WMG39_13365</name>
</gene>
<evidence type="ECO:0000256" key="1">
    <source>
        <dbReference type="SAM" id="MobiDB-lite"/>
    </source>
</evidence>
<name>A0ABU8YNL0_9CYAN</name>
<dbReference type="RefSeq" id="WP_340517764.1">
    <property type="nucleotide sequence ID" value="NZ_JBBLXS010000153.1"/>
</dbReference>
<dbReference type="EMBL" id="JBBLXS010000153">
    <property type="protein sequence ID" value="MEK0185826.1"/>
    <property type="molecule type" value="Genomic_DNA"/>
</dbReference>
<feature type="compositionally biased region" description="Low complexity" evidence="1">
    <location>
        <begin position="1"/>
        <end position="16"/>
    </location>
</feature>
<feature type="region of interest" description="Disordered" evidence="1">
    <location>
        <begin position="1"/>
        <end position="34"/>
    </location>
</feature>
<protein>
    <submittedName>
        <fullName evidence="2">Uncharacterized protein</fullName>
    </submittedName>
</protein>
<sequence length="67" mass="7306">MRSTIIQGPIGPIHIQEASPSVTSGESEALPDRPYKTPQLKIDCQTLNFGGGNLQFKDLYFTIGPCK</sequence>
<comment type="caution">
    <text evidence="2">The sequence shown here is derived from an EMBL/GenBank/DDBJ whole genome shotgun (WGS) entry which is preliminary data.</text>
</comment>
<keyword evidence="3" id="KW-1185">Reference proteome</keyword>
<dbReference type="Proteomes" id="UP001384579">
    <property type="component" value="Unassembled WGS sequence"/>
</dbReference>
<accession>A0ABU8YNL0</accession>